<dbReference type="PROSITE" id="PS51257">
    <property type="entry name" value="PROKAR_LIPOPROTEIN"/>
    <property type="match status" value="1"/>
</dbReference>
<dbReference type="PANTHER" id="PTHR30290:SF9">
    <property type="entry name" value="OLIGOPEPTIDE-BINDING PROTEIN APPA"/>
    <property type="match status" value="1"/>
</dbReference>
<dbReference type="CDD" id="cd08509">
    <property type="entry name" value="PBP2_TmCBP_oligosaccharides_like"/>
    <property type="match status" value="1"/>
</dbReference>
<keyword evidence="3 4" id="KW-0732">Signal</keyword>
<evidence type="ECO:0000256" key="2">
    <source>
        <dbReference type="ARBA" id="ARBA00022448"/>
    </source>
</evidence>
<reference evidence="6 7" key="1">
    <citation type="submission" date="2020-02" db="EMBL/GenBank/DDBJ databases">
        <title>Whole-genome analyses of novel actinobacteria.</title>
        <authorList>
            <person name="Sahin N."/>
        </authorList>
    </citation>
    <scope>NUCLEOTIDE SEQUENCE [LARGE SCALE GENOMIC DNA]</scope>
    <source>
        <strain evidence="6 7">A7024</strain>
    </source>
</reference>
<dbReference type="RefSeq" id="WP_165235177.1">
    <property type="nucleotide sequence ID" value="NZ_JAAKZV010000030.1"/>
</dbReference>
<protein>
    <submittedName>
        <fullName evidence="6">ABC transporter substrate-binding protein</fullName>
    </submittedName>
</protein>
<dbReference type="Pfam" id="PF00496">
    <property type="entry name" value="SBP_bac_5"/>
    <property type="match status" value="1"/>
</dbReference>
<dbReference type="Gene3D" id="3.90.76.10">
    <property type="entry name" value="Dipeptide-binding Protein, Domain 1"/>
    <property type="match status" value="1"/>
</dbReference>
<dbReference type="GO" id="GO:0015833">
    <property type="term" value="P:peptide transport"/>
    <property type="evidence" value="ECO:0007669"/>
    <property type="project" value="TreeGrafter"/>
</dbReference>
<dbReference type="EMBL" id="JAAKZV010000030">
    <property type="protein sequence ID" value="NGN64238.1"/>
    <property type="molecule type" value="Genomic_DNA"/>
</dbReference>
<dbReference type="Gene3D" id="3.40.190.10">
    <property type="entry name" value="Periplasmic binding protein-like II"/>
    <property type="match status" value="1"/>
</dbReference>
<dbReference type="Gene3D" id="3.10.105.10">
    <property type="entry name" value="Dipeptide-binding Protein, Domain 3"/>
    <property type="match status" value="1"/>
</dbReference>
<feature type="domain" description="Solute-binding protein family 5" evidence="5">
    <location>
        <begin position="88"/>
        <end position="440"/>
    </location>
</feature>
<organism evidence="6 7">
    <name type="scientific">Streptomyces coryli</name>
    <dbReference type="NCBI Taxonomy" id="1128680"/>
    <lineage>
        <taxon>Bacteria</taxon>
        <taxon>Bacillati</taxon>
        <taxon>Actinomycetota</taxon>
        <taxon>Actinomycetes</taxon>
        <taxon>Kitasatosporales</taxon>
        <taxon>Streptomycetaceae</taxon>
        <taxon>Streptomyces</taxon>
    </lineage>
</organism>
<dbReference type="SUPFAM" id="SSF53850">
    <property type="entry name" value="Periplasmic binding protein-like II"/>
    <property type="match status" value="1"/>
</dbReference>
<dbReference type="AlphaFoldDB" id="A0A6G4TYN8"/>
<comment type="caution">
    <text evidence="6">The sequence shown here is derived from an EMBL/GenBank/DDBJ whole genome shotgun (WGS) entry which is preliminary data.</text>
</comment>
<gene>
    <name evidence="6" type="ORF">G5C51_10025</name>
</gene>
<name>A0A6G4TYN8_9ACTN</name>
<dbReference type="InterPro" id="IPR039424">
    <property type="entry name" value="SBP_5"/>
</dbReference>
<feature type="chain" id="PRO_5038591460" evidence="4">
    <location>
        <begin position="27"/>
        <end position="553"/>
    </location>
</feature>
<sequence>MPSRRSTVLCTTASAAALALTAACTAGTDTGAGPAGATADGTLTVGLIDAGTTFVRNYNTVSPSPRKAPGNNWVYEPLARVDYADGAKVKPWLAKSLEFDDAGTTLTVKIRDDVKFSDGKPMTADDVHFSLELPLKNKDFNAGGITYTGVKKVDDTTVELTYPKPAFSELNQLAGIKSPIVPKHIWAKQNLRTWTNPKPVGTGPVTVDKFAPQQITFAARKDYWGGALPMKHLKVIPSNPDAVKAQLLRGDIDYASASWAAAKKEYVAKDPKHHHYELYAAGGASSLFYNTAKAPFDNVHLRRALAMTIPRTDVVATLERPGTEAGPSGLVDEIYGDQLLPKYKGKVQKVDGAGAKAELKKSGYTVEGGKLVKDGTSYAPKLLFNQDIAWDPYANMLVKSWEKQLGIKVKPAGAPGANHWEQMQKGAFDLAVNDTFGAGPAGVYSALSSRAYRPLKEMAATNFGRWKDAKTDRFIGDLIGSKDPAKVKAATEGMQRIVAEQVPYSPIYNLYNFVLVNSKRWTGWPTAESYDVVPAIAQPTEFILTLKKLKPAK</sequence>
<keyword evidence="2" id="KW-0813">Transport</keyword>
<keyword evidence="7" id="KW-1185">Reference proteome</keyword>
<dbReference type="GO" id="GO:1904680">
    <property type="term" value="F:peptide transmembrane transporter activity"/>
    <property type="evidence" value="ECO:0007669"/>
    <property type="project" value="TreeGrafter"/>
</dbReference>
<evidence type="ECO:0000259" key="5">
    <source>
        <dbReference type="Pfam" id="PF00496"/>
    </source>
</evidence>
<accession>A0A6G4TYN8</accession>
<dbReference type="PANTHER" id="PTHR30290">
    <property type="entry name" value="PERIPLASMIC BINDING COMPONENT OF ABC TRANSPORTER"/>
    <property type="match status" value="1"/>
</dbReference>
<proteinExistence type="inferred from homology"/>
<dbReference type="InterPro" id="IPR030678">
    <property type="entry name" value="Peptide/Ni-bd"/>
</dbReference>
<dbReference type="Proteomes" id="UP000481583">
    <property type="component" value="Unassembled WGS sequence"/>
</dbReference>
<comment type="similarity">
    <text evidence="1">Belongs to the bacterial solute-binding protein 5 family.</text>
</comment>
<dbReference type="PIRSF" id="PIRSF002741">
    <property type="entry name" value="MppA"/>
    <property type="match status" value="1"/>
</dbReference>
<evidence type="ECO:0000313" key="7">
    <source>
        <dbReference type="Proteomes" id="UP000481583"/>
    </source>
</evidence>
<dbReference type="GO" id="GO:0043190">
    <property type="term" value="C:ATP-binding cassette (ABC) transporter complex"/>
    <property type="evidence" value="ECO:0007669"/>
    <property type="project" value="InterPro"/>
</dbReference>
<dbReference type="InterPro" id="IPR000914">
    <property type="entry name" value="SBP_5_dom"/>
</dbReference>
<evidence type="ECO:0000256" key="1">
    <source>
        <dbReference type="ARBA" id="ARBA00005695"/>
    </source>
</evidence>
<feature type="signal peptide" evidence="4">
    <location>
        <begin position="1"/>
        <end position="26"/>
    </location>
</feature>
<evidence type="ECO:0000313" key="6">
    <source>
        <dbReference type="EMBL" id="NGN64238.1"/>
    </source>
</evidence>
<dbReference type="GO" id="GO:0042597">
    <property type="term" value="C:periplasmic space"/>
    <property type="evidence" value="ECO:0007669"/>
    <property type="project" value="UniProtKB-ARBA"/>
</dbReference>
<evidence type="ECO:0000256" key="4">
    <source>
        <dbReference type="SAM" id="SignalP"/>
    </source>
</evidence>
<evidence type="ECO:0000256" key="3">
    <source>
        <dbReference type="ARBA" id="ARBA00022729"/>
    </source>
</evidence>